<dbReference type="InterPro" id="IPR017441">
    <property type="entry name" value="Protein_kinase_ATP_BS"/>
</dbReference>
<keyword evidence="1" id="KW-0723">Serine/threonine-protein kinase</keyword>
<dbReference type="PROSITE" id="PS00107">
    <property type="entry name" value="PROTEIN_KINASE_ATP"/>
    <property type="match status" value="1"/>
</dbReference>
<evidence type="ECO:0000256" key="13">
    <source>
        <dbReference type="PROSITE-ProRule" id="PRU10141"/>
    </source>
</evidence>
<evidence type="ECO:0000256" key="10">
    <source>
        <dbReference type="ARBA" id="ARBA00049014"/>
    </source>
</evidence>
<comment type="catalytic activity">
    <reaction evidence="10">
        <text>L-seryl-[protein] + ATP = O-phospho-L-seryl-[protein] + ADP + H(+)</text>
        <dbReference type="Rhea" id="RHEA:17989"/>
        <dbReference type="Rhea" id="RHEA-COMP:9863"/>
        <dbReference type="Rhea" id="RHEA-COMP:11604"/>
        <dbReference type="ChEBI" id="CHEBI:15378"/>
        <dbReference type="ChEBI" id="CHEBI:29999"/>
        <dbReference type="ChEBI" id="CHEBI:30616"/>
        <dbReference type="ChEBI" id="CHEBI:83421"/>
        <dbReference type="ChEBI" id="CHEBI:456216"/>
        <dbReference type="EC" id="2.7.12.2"/>
    </reaction>
</comment>
<dbReference type="PROSITE" id="PS00108">
    <property type="entry name" value="PROTEIN_KINASE_ST"/>
    <property type="match status" value="1"/>
</dbReference>
<proteinExistence type="inferred from homology"/>
<dbReference type="InterPro" id="IPR000719">
    <property type="entry name" value="Prot_kinase_dom"/>
</dbReference>
<dbReference type="Gene3D" id="1.10.510.10">
    <property type="entry name" value="Transferase(Phosphotransferase) domain 1"/>
    <property type="match status" value="1"/>
</dbReference>
<dbReference type="GO" id="GO:0004674">
    <property type="term" value="F:protein serine/threonine kinase activity"/>
    <property type="evidence" value="ECO:0007669"/>
    <property type="project" value="UniProtKB-KW"/>
</dbReference>
<evidence type="ECO:0000256" key="3">
    <source>
        <dbReference type="ARBA" id="ARBA00022679"/>
    </source>
</evidence>
<protein>
    <recommendedName>
        <fullName evidence="9">mitogen-activated protein kinase kinase</fullName>
        <ecNumber evidence="9">2.7.12.2</ecNumber>
    </recommendedName>
</protein>
<dbReference type="SMART" id="SM00220">
    <property type="entry name" value="S_TKc"/>
    <property type="match status" value="1"/>
</dbReference>
<dbReference type="PANTHER" id="PTHR47238:SF2">
    <property type="entry name" value="DUAL SPECIFICITY MITOGEN-ACTIVATED PROTEIN KINASE KINASE HEMIPTEROUS"/>
    <property type="match status" value="1"/>
</dbReference>
<evidence type="ECO:0000256" key="4">
    <source>
        <dbReference type="ARBA" id="ARBA00022741"/>
    </source>
</evidence>
<evidence type="ECO:0000256" key="5">
    <source>
        <dbReference type="ARBA" id="ARBA00022777"/>
    </source>
</evidence>
<reference evidence="16 17" key="1">
    <citation type="journal article" date="2019" name="PLoS Biol.">
        <title>Sex chromosomes control vertical transmission of feminizing Wolbachia symbionts in an isopod.</title>
        <authorList>
            <person name="Becking T."/>
            <person name="Chebbi M.A."/>
            <person name="Giraud I."/>
            <person name="Moumen B."/>
            <person name="Laverre T."/>
            <person name="Caubet Y."/>
            <person name="Peccoud J."/>
            <person name="Gilbert C."/>
            <person name="Cordaux R."/>
        </authorList>
    </citation>
    <scope>NUCLEOTIDE SEQUENCE [LARGE SCALE GENOMIC DNA]</scope>
    <source>
        <strain evidence="16">ANa2</strain>
        <tissue evidence="16">Whole body excluding digestive tract and cuticle</tissue>
    </source>
</reference>
<keyword evidence="3" id="KW-0808">Transferase</keyword>
<dbReference type="GO" id="GO:0004713">
    <property type="term" value="F:protein tyrosine kinase activity"/>
    <property type="evidence" value="ECO:0007669"/>
    <property type="project" value="UniProtKB-KW"/>
</dbReference>
<dbReference type="CDD" id="cd06618">
    <property type="entry name" value="PKc_MKK7"/>
    <property type="match status" value="1"/>
</dbReference>
<evidence type="ECO:0000313" key="16">
    <source>
        <dbReference type="EMBL" id="KAB7501266.1"/>
    </source>
</evidence>
<evidence type="ECO:0000256" key="6">
    <source>
        <dbReference type="ARBA" id="ARBA00022840"/>
    </source>
</evidence>
<dbReference type="SUPFAM" id="SSF56112">
    <property type="entry name" value="Protein kinase-like (PK-like)"/>
    <property type="match status" value="1"/>
</dbReference>
<dbReference type="OrthoDB" id="10252354at2759"/>
<comment type="catalytic activity">
    <reaction evidence="12">
        <text>L-tyrosyl-[protein] + ATP = O-phospho-L-tyrosyl-[protein] + ADP + H(+)</text>
        <dbReference type="Rhea" id="RHEA:10596"/>
        <dbReference type="Rhea" id="RHEA-COMP:10136"/>
        <dbReference type="Rhea" id="RHEA-COMP:20101"/>
        <dbReference type="ChEBI" id="CHEBI:15378"/>
        <dbReference type="ChEBI" id="CHEBI:30616"/>
        <dbReference type="ChEBI" id="CHEBI:46858"/>
        <dbReference type="ChEBI" id="CHEBI:61978"/>
        <dbReference type="ChEBI" id="CHEBI:456216"/>
        <dbReference type="EC" id="2.7.12.2"/>
    </reaction>
</comment>
<dbReference type="GO" id="GO:0006950">
    <property type="term" value="P:response to stress"/>
    <property type="evidence" value="ECO:0007669"/>
    <property type="project" value="UniProtKB-ARBA"/>
</dbReference>
<keyword evidence="6 13" id="KW-0067">ATP-binding</keyword>
<dbReference type="EC" id="2.7.12.2" evidence="9"/>
<keyword evidence="2" id="KW-0597">Phosphoprotein</keyword>
<evidence type="ECO:0000256" key="8">
    <source>
        <dbReference type="ARBA" id="ARBA00038035"/>
    </source>
</evidence>
<dbReference type="PROSITE" id="PS50011">
    <property type="entry name" value="PROTEIN_KINASE_DOM"/>
    <property type="match status" value="1"/>
</dbReference>
<feature type="domain" description="Protein kinase" evidence="15">
    <location>
        <begin position="122"/>
        <end position="377"/>
    </location>
</feature>
<dbReference type="InterPro" id="IPR008271">
    <property type="entry name" value="Ser/Thr_kinase_AS"/>
</dbReference>
<evidence type="ECO:0000256" key="2">
    <source>
        <dbReference type="ARBA" id="ARBA00022553"/>
    </source>
</evidence>
<dbReference type="GO" id="GO:0043068">
    <property type="term" value="P:positive regulation of programmed cell death"/>
    <property type="evidence" value="ECO:0007669"/>
    <property type="project" value="UniProtKB-ARBA"/>
</dbReference>
<feature type="compositionally biased region" description="Pro residues" evidence="14">
    <location>
        <begin position="464"/>
        <end position="478"/>
    </location>
</feature>
<evidence type="ECO:0000256" key="14">
    <source>
        <dbReference type="SAM" id="MobiDB-lite"/>
    </source>
</evidence>
<feature type="region of interest" description="Disordered" evidence="14">
    <location>
        <begin position="16"/>
        <end position="74"/>
    </location>
</feature>
<keyword evidence="5 16" id="KW-0418">Kinase</keyword>
<feature type="region of interest" description="Disordered" evidence="14">
    <location>
        <begin position="408"/>
        <end position="542"/>
    </location>
</feature>
<evidence type="ECO:0000256" key="7">
    <source>
        <dbReference type="ARBA" id="ARBA00023137"/>
    </source>
</evidence>
<dbReference type="FunFam" id="1.10.510.10:FF:000432">
    <property type="entry name" value="mitogen-activated protein kinase kinase 3"/>
    <property type="match status" value="1"/>
</dbReference>
<dbReference type="GO" id="GO:0004708">
    <property type="term" value="F:MAP kinase kinase activity"/>
    <property type="evidence" value="ECO:0007669"/>
    <property type="project" value="UniProtKB-EC"/>
</dbReference>
<comment type="similarity">
    <text evidence="8">Belongs to the protein kinase superfamily. STE Ser/Thr protein kinase family. MAP kinase kinase subfamily.</text>
</comment>
<feature type="compositionally biased region" description="Low complexity" evidence="14">
    <location>
        <begin position="506"/>
        <end position="536"/>
    </location>
</feature>
<dbReference type="EMBL" id="SEYY01011208">
    <property type="protein sequence ID" value="KAB7501266.1"/>
    <property type="molecule type" value="Genomic_DNA"/>
</dbReference>
<accession>A0A5N5T461</accession>
<keyword evidence="7" id="KW-0829">Tyrosine-protein kinase</keyword>
<gene>
    <name evidence="16" type="primary">MAP2K7</name>
    <name evidence="16" type="ORF">Anas_05218</name>
</gene>
<feature type="compositionally biased region" description="Pro residues" evidence="14">
    <location>
        <begin position="433"/>
        <end position="442"/>
    </location>
</feature>
<organism evidence="16 17">
    <name type="scientific">Armadillidium nasatum</name>
    <dbReference type="NCBI Taxonomy" id="96803"/>
    <lineage>
        <taxon>Eukaryota</taxon>
        <taxon>Metazoa</taxon>
        <taxon>Ecdysozoa</taxon>
        <taxon>Arthropoda</taxon>
        <taxon>Crustacea</taxon>
        <taxon>Multicrustacea</taxon>
        <taxon>Malacostraca</taxon>
        <taxon>Eumalacostraca</taxon>
        <taxon>Peracarida</taxon>
        <taxon>Isopoda</taxon>
        <taxon>Oniscidea</taxon>
        <taxon>Crinocheta</taxon>
        <taxon>Armadillidiidae</taxon>
        <taxon>Armadillidium</taxon>
    </lineage>
</organism>
<dbReference type="InterPro" id="IPR011009">
    <property type="entry name" value="Kinase-like_dom_sf"/>
</dbReference>
<dbReference type="InterPro" id="IPR052468">
    <property type="entry name" value="Dual_spec_MAPK_kinase"/>
</dbReference>
<evidence type="ECO:0000256" key="9">
    <source>
        <dbReference type="ARBA" id="ARBA00038999"/>
    </source>
</evidence>
<comment type="catalytic activity">
    <reaction evidence="11">
        <text>L-threonyl-[protein] + ATP = O-phospho-L-threonyl-[protein] + ADP + H(+)</text>
        <dbReference type="Rhea" id="RHEA:46608"/>
        <dbReference type="Rhea" id="RHEA-COMP:11060"/>
        <dbReference type="Rhea" id="RHEA-COMP:11605"/>
        <dbReference type="ChEBI" id="CHEBI:15378"/>
        <dbReference type="ChEBI" id="CHEBI:30013"/>
        <dbReference type="ChEBI" id="CHEBI:30616"/>
        <dbReference type="ChEBI" id="CHEBI:61977"/>
        <dbReference type="ChEBI" id="CHEBI:456216"/>
        <dbReference type="EC" id="2.7.12.2"/>
    </reaction>
</comment>
<dbReference type="GO" id="GO:0010508">
    <property type="term" value="P:positive regulation of autophagy"/>
    <property type="evidence" value="ECO:0007669"/>
    <property type="project" value="UniProtKB-ARBA"/>
</dbReference>
<comment type="caution">
    <text evidence="16">The sequence shown here is derived from an EMBL/GenBank/DDBJ whole genome shotgun (WGS) entry which is preliminary data.</text>
</comment>
<dbReference type="AlphaFoldDB" id="A0A5N5T461"/>
<sequence>MATLSSFKDSLQGLGNRLKAENEAQSRDRMNTNLNLDFSRERPGSERRPKPLPFPDFQIPGRPNTISARPRGERPRIEPLLFQAPKQNQDSPELNAHVKEISRKKGIITINSKKYKSTIDDMKYISELGNGTSGSVVKMLHTPSEKFIAVKQMHRSGNLEEAKRVFFDLEVVLNSHDCPYIVQCLGCFVTDTDVWICMELMATCLDKLMKKYKQPFPEPIIGKIAVGTVKALHYLKESHGVIHRDVKPSNILLDEKGNIKLCDFGISGRLVESKANTRSAGCAAYMAPERIDPPDASKPEYDIRADVWSLGITLVELATGQFPYKDCRTDFEVLTKVLQDAPPTLPPDKNFSQEFRDLVKDYKHRPKYKKLLEYPFIKKYEKEKVDVSKWFKEVTRTIESRSKTWPQTVFSSPQFPRPSRAGTRAPSSVPTNETPPTPPPVAPRRRSRTPDTRSQDKFGQLPHPQRPPQQPPPPPPHPNKAIVSSSNSQHPSQNDQVRAQVPPSSPTSTRAVSSSPARNASTLSSPSHSRALSSSPIPRGPK</sequence>
<feature type="compositionally biased region" description="Polar residues" evidence="14">
    <location>
        <begin position="482"/>
        <end position="497"/>
    </location>
</feature>
<evidence type="ECO:0000256" key="1">
    <source>
        <dbReference type="ARBA" id="ARBA00022527"/>
    </source>
</evidence>
<evidence type="ECO:0000256" key="11">
    <source>
        <dbReference type="ARBA" id="ARBA00049299"/>
    </source>
</evidence>
<dbReference type="Pfam" id="PF00069">
    <property type="entry name" value="Pkinase"/>
    <property type="match status" value="1"/>
</dbReference>
<evidence type="ECO:0000256" key="12">
    <source>
        <dbReference type="ARBA" id="ARBA00051693"/>
    </source>
</evidence>
<keyword evidence="4 13" id="KW-0547">Nucleotide-binding</keyword>
<name>A0A5N5T461_9CRUS</name>
<evidence type="ECO:0000259" key="15">
    <source>
        <dbReference type="PROSITE" id="PS50011"/>
    </source>
</evidence>
<dbReference type="PANTHER" id="PTHR47238">
    <property type="entry name" value="MITOGEN-ACTIVATED PROTEIN KINASE KINASE 5"/>
    <property type="match status" value="1"/>
</dbReference>
<dbReference type="GO" id="GO:0005524">
    <property type="term" value="F:ATP binding"/>
    <property type="evidence" value="ECO:0007669"/>
    <property type="project" value="UniProtKB-UniRule"/>
</dbReference>
<feature type="compositionally biased region" description="Basic and acidic residues" evidence="14">
    <location>
        <begin position="38"/>
        <end position="49"/>
    </location>
</feature>
<keyword evidence="17" id="KW-1185">Reference proteome</keyword>
<feature type="binding site" evidence="13">
    <location>
        <position position="151"/>
    </location>
    <ligand>
        <name>ATP</name>
        <dbReference type="ChEBI" id="CHEBI:30616"/>
    </ligand>
</feature>
<evidence type="ECO:0000313" key="17">
    <source>
        <dbReference type="Proteomes" id="UP000326759"/>
    </source>
</evidence>
<dbReference type="FunFam" id="3.30.200.20:FF:000040">
    <property type="entry name" value="Dual specificity mitogen-activated protein kinase kinase"/>
    <property type="match status" value="1"/>
</dbReference>
<feature type="compositionally biased region" description="Basic and acidic residues" evidence="14">
    <location>
        <begin position="18"/>
        <end position="30"/>
    </location>
</feature>
<dbReference type="Gene3D" id="3.30.200.20">
    <property type="entry name" value="Phosphorylase Kinase, domain 1"/>
    <property type="match status" value="1"/>
</dbReference>
<dbReference type="Proteomes" id="UP000326759">
    <property type="component" value="Unassembled WGS sequence"/>
</dbReference>